<keyword evidence="3" id="KW-1185">Reference proteome</keyword>
<dbReference type="STRING" id="930990.A0A067M5X5"/>
<evidence type="ECO:0000313" key="2">
    <source>
        <dbReference type="EMBL" id="KDQ06981.1"/>
    </source>
</evidence>
<dbReference type="Proteomes" id="UP000027195">
    <property type="component" value="Unassembled WGS sequence"/>
</dbReference>
<evidence type="ECO:0000259" key="1">
    <source>
        <dbReference type="Pfam" id="PF12937"/>
    </source>
</evidence>
<dbReference type="Gene3D" id="1.20.1280.50">
    <property type="match status" value="1"/>
</dbReference>
<dbReference type="InterPro" id="IPR032675">
    <property type="entry name" value="LRR_dom_sf"/>
</dbReference>
<dbReference type="Gene3D" id="3.80.10.10">
    <property type="entry name" value="Ribonuclease Inhibitor"/>
    <property type="match status" value="2"/>
</dbReference>
<reference evidence="3" key="1">
    <citation type="journal article" date="2014" name="Proc. Natl. Acad. Sci. U.S.A.">
        <title>Extensive sampling of basidiomycete genomes demonstrates inadequacy of the white-rot/brown-rot paradigm for wood decay fungi.</title>
        <authorList>
            <person name="Riley R."/>
            <person name="Salamov A.A."/>
            <person name="Brown D.W."/>
            <person name="Nagy L.G."/>
            <person name="Floudas D."/>
            <person name="Held B.W."/>
            <person name="Levasseur A."/>
            <person name="Lombard V."/>
            <person name="Morin E."/>
            <person name="Otillar R."/>
            <person name="Lindquist E.A."/>
            <person name="Sun H."/>
            <person name="LaButti K.M."/>
            <person name="Schmutz J."/>
            <person name="Jabbour D."/>
            <person name="Luo H."/>
            <person name="Baker S.E."/>
            <person name="Pisabarro A.G."/>
            <person name="Walton J.D."/>
            <person name="Blanchette R.A."/>
            <person name="Henrissat B."/>
            <person name="Martin F."/>
            <person name="Cullen D."/>
            <person name="Hibbett D.S."/>
            <person name="Grigoriev I.V."/>
        </authorList>
    </citation>
    <scope>NUCLEOTIDE SEQUENCE [LARGE SCALE GENOMIC DNA]</scope>
    <source>
        <strain evidence="3">FD-172 SS1</strain>
    </source>
</reference>
<feature type="domain" description="F-box" evidence="1">
    <location>
        <begin position="99"/>
        <end position="154"/>
    </location>
</feature>
<dbReference type="InterPro" id="IPR001810">
    <property type="entry name" value="F-box_dom"/>
</dbReference>
<name>A0A067M5X5_BOTB1</name>
<organism evidence="2 3">
    <name type="scientific">Botryobasidium botryosum (strain FD-172 SS1)</name>
    <dbReference type="NCBI Taxonomy" id="930990"/>
    <lineage>
        <taxon>Eukaryota</taxon>
        <taxon>Fungi</taxon>
        <taxon>Dikarya</taxon>
        <taxon>Basidiomycota</taxon>
        <taxon>Agaricomycotina</taxon>
        <taxon>Agaricomycetes</taxon>
        <taxon>Cantharellales</taxon>
        <taxon>Botryobasidiaceae</taxon>
        <taxon>Botryobasidium</taxon>
    </lineage>
</organism>
<dbReference type="InterPro" id="IPR036047">
    <property type="entry name" value="F-box-like_dom_sf"/>
</dbReference>
<protein>
    <recommendedName>
        <fullName evidence="1">F-box domain-containing protein</fullName>
    </recommendedName>
</protein>
<dbReference type="HOGENOM" id="CLU_024199_1_2_1"/>
<dbReference type="EMBL" id="KL198118">
    <property type="protein sequence ID" value="KDQ06981.1"/>
    <property type="molecule type" value="Genomic_DNA"/>
</dbReference>
<dbReference type="SUPFAM" id="SSF81383">
    <property type="entry name" value="F-box domain"/>
    <property type="match status" value="1"/>
</dbReference>
<dbReference type="PANTHER" id="PTHR38926">
    <property type="entry name" value="F-BOX DOMAIN CONTAINING PROTEIN, EXPRESSED"/>
    <property type="match status" value="1"/>
</dbReference>
<accession>A0A067M5X5</accession>
<dbReference type="SUPFAM" id="SSF52047">
    <property type="entry name" value="RNI-like"/>
    <property type="match status" value="1"/>
</dbReference>
<sequence length="570" mass="64330">MEKIAVDAIPQLIQRLCKEIFRKSEASAEEDLRTQAIPFDYTPPFQIAKPVDTGVLEHMDEELKVMTRACDYAVHAMVTYTSKVLNSVQARRNEHCPIYRLPNDIIPTIFHFARQCSLGSNDGLLRSAPVNLSQVSRWWRNIALNTPALWTRIDSQNVILAELLAKRSKNELLNINVKLTPTFAYIPIRTKHFTKFLTAHIHRWESFTLRGNCSFKALDSPAPNLRVLQLHTDEWDDDKCYFDANIFSNHTPLLHTLTLEGFMIYAGTQFHAGLKILHLYNVQIFGAPQRFTAASLAACPLLRELILHDIYFDPIDSPLLGNTCVSLHYLEVMRLKMEDEDIISMISSIRAPPSLRLCITLGYYNHIHTMFPVSQSHQWHSPDIAAIDTLSITVDPADGVCVVGESSQSHTPLLELRFTQSHRDAGEIAGIPACFRSTMRLVALSIHGTSGRVIMNKNTFSILLSHSPALTTISLRSVPAELVGELVFTQAAPYCPLLQSLHLQEMDLRTADPILRQLAESRRHVNTEGCHDLSRIEISNCRGVKEATVVWLRGFLIEVVWDGGRKEESV</sequence>
<dbReference type="Pfam" id="PF12937">
    <property type="entry name" value="F-box-like"/>
    <property type="match status" value="1"/>
</dbReference>
<dbReference type="AlphaFoldDB" id="A0A067M5X5"/>
<dbReference type="PANTHER" id="PTHR38926:SF5">
    <property type="entry name" value="F-BOX AND LEUCINE-RICH REPEAT PROTEIN 6"/>
    <property type="match status" value="1"/>
</dbReference>
<dbReference type="OrthoDB" id="2269034at2759"/>
<gene>
    <name evidence="2" type="ORF">BOTBODRAFT_192737</name>
</gene>
<dbReference type="InParanoid" id="A0A067M5X5"/>
<proteinExistence type="predicted"/>
<evidence type="ECO:0000313" key="3">
    <source>
        <dbReference type="Proteomes" id="UP000027195"/>
    </source>
</evidence>